<comment type="function">
    <text evidence="7">Component of the 26S proteasome, a multiprotein complex involved in the ATP-dependent degradation of ubiquitinated proteins. This complex plays a key role in the maintenance of protein homeostasis by removing misfolded or damaged proteins, which could impair cellular functions, and by removing proteins whose functions are no longer required. Therefore, the proteasome participates in numerous cellular processes, including cell cycle progression, apoptosis, or DNA damage repair.</text>
</comment>
<evidence type="ECO:0000256" key="7">
    <source>
        <dbReference type="PIRNR" id="PIRNR015965"/>
    </source>
</evidence>
<comment type="function">
    <text evidence="1">Binds to the intracellular domain of tumor necrosis factor type 1 receptor. The binding domain of TRAP1 and TRAP2 resides outside the death domain of TNFR1.</text>
</comment>
<comment type="caution">
    <text evidence="11">The sequence shown here is derived from an EMBL/GenBank/DDBJ whole genome shotgun (WGS) entry which is preliminary data.</text>
</comment>
<dbReference type="OrthoDB" id="10252509at2759"/>
<dbReference type="Pfam" id="PF18051">
    <property type="entry name" value="RPN1_C"/>
    <property type="match status" value="1"/>
</dbReference>
<dbReference type="InterPro" id="IPR002015">
    <property type="entry name" value="Proteasome/cyclosome_rpt"/>
</dbReference>
<feature type="compositionally biased region" description="Acidic residues" evidence="8">
    <location>
        <begin position="1016"/>
        <end position="1025"/>
    </location>
</feature>
<dbReference type="GO" id="GO:0034515">
    <property type="term" value="C:proteasome storage granule"/>
    <property type="evidence" value="ECO:0007669"/>
    <property type="project" value="TreeGrafter"/>
</dbReference>
<sequence>MVASTQEKPAEIKKDAVPPGKKAIESKKEEMSEEDQKLEEDLNLLVQRLSENDANLYKPSLETMRTLIRASTTSMTSVPKPLKFMRPHYAKMKEIYAKMADGEAKLLCADIISVLAMTSDERTDTINYRILGSHEPIGDWGHEYVRHLAMEMSEEWKKLAEPTEPNQKRKTELLQLTKDIVAHHMKHNAEVEACDLLIEIERLDLLLEYVSDLDHPRVCLYLLSCAPLTPDPDNLILIRTAMEIYLKFNKFLEAMRCAIMLNNVEQVRAIFAKATDPLLRKQMAILLGRHQIFLDYGSSDDNDKLAELNSNSHLHEYFHSLARELDIMEPKTPEGIYKSHLEHNRPFGNSSQPDSTRMNLAAALVNGFVNCGFGCDKMMAETEEASRWFYKNKDYGMLTAAASQGLIWRWDIDTGLAQCDRFLYINDDFIKAGTLLAIGIISSGIQDQCDPAWALLMDHVQSDRSIMRVGSILGLGLAYANSKREAVVKNEERCVIYELKKVLIDTKPSATSEVKGLAGLSLGLILVGTADAEAAMEMLQTLMEKNETELADPNMRFLALGIALIFLGTQDKSEVFVESLKSLPSPFGPMVSTLVDVCAYAGTGNVLKIQNLLHLCSEHYETPAEASKSSKIKFPPGIKQGSAVPPVPPSTPKPAGAPDMTPAMPRGIETPGAPKKVSAPEASTSSSSSTTSPSKPDLSSQQAVAVLGIGLIAMGDDIGAQMALRMFGHLIRYGEPVIRRAVPLALSLLSVSNPQLNILETLSKFSHDSDADTAHNAIFAMGLVGAGTNNARLVAMLRQLASYHYKDQAGVSLMLVRIAQGLTHLGKGTMTLNPWHSDRQLLSPSALASLLTICFSFLDANNSVLNNRQHYLLYTLVLAMQPRMLTTLIEDEMKPGSLKQLNVSVRVGQAVDVVAQAGKPKTITGFQTHTTPVLLAHGERAELANEEYIAITPYLEGLVILKKNPEYQPIVNLEAEQREDQDSDVEDQEDPRPTQEDLEDQMPAQEDLGDQIPAQEDLEDQDGLEDPNTSSRRSGA</sequence>
<dbReference type="PANTHER" id="PTHR10943">
    <property type="entry name" value="26S PROTEASOME NON-ATPASE REGULATORY SUBUNIT"/>
    <property type="match status" value="1"/>
</dbReference>
<dbReference type="GO" id="GO:0043161">
    <property type="term" value="P:proteasome-mediated ubiquitin-dependent protein catabolic process"/>
    <property type="evidence" value="ECO:0007669"/>
    <property type="project" value="TreeGrafter"/>
</dbReference>
<dbReference type="InterPro" id="IPR041433">
    <property type="entry name" value="RPN1_C"/>
</dbReference>
<evidence type="ECO:0000259" key="10">
    <source>
        <dbReference type="Pfam" id="PF18051"/>
    </source>
</evidence>
<dbReference type="InterPro" id="IPR011989">
    <property type="entry name" value="ARM-like"/>
</dbReference>
<keyword evidence="12" id="KW-1185">Reference proteome</keyword>
<dbReference type="GO" id="GO:0030234">
    <property type="term" value="F:enzyme regulator activity"/>
    <property type="evidence" value="ECO:0007669"/>
    <property type="project" value="UniProtKB-UniRule"/>
</dbReference>
<comment type="similarity">
    <text evidence="2 7">Belongs to the proteasome subunit S2 family.</text>
</comment>
<dbReference type="GO" id="GO:0008540">
    <property type="term" value="C:proteasome regulatory particle, base subcomplex"/>
    <property type="evidence" value="ECO:0007669"/>
    <property type="project" value="UniProtKB-UniRule"/>
</dbReference>
<comment type="subunit">
    <text evidence="6">Component of the 19S proteasome regulatory particle complex. The 26S proteasome consists of a 20S core particle (CP) and two 19S regulatory subunits (RP). The regulatory particle is made of a lid composed of 9 subunits, a base containing 6 ATPases and few additional components including PSMD2. Interacts with RPGRIP1L. Interacts with CRY1 in a KDM8-dependent manner. Interacts (via C-terminus) with phosphatase UBLCP1 (via ubiquitin-like domain); the interaction recruits UBLCP1 to the 19S regulatory particle where it dephosphorylates 19S subunit PSMC2/RPT1 which impairs PSMC2 ATPase activity and disrupts 26S proteasome assembly.</text>
</comment>
<evidence type="ECO:0000256" key="8">
    <source>
        <dbReference type="SAM" id="MobiDB-lite"/>
    </source>
</evidence>
<feature type="region of interest" description="Disordered" evidence="8">
    <location>
        <begin position="626"/>
        <end position="699"/>
    </location>
</feature>
<keyword evidence="4" id="KW-0677">Repeat</keyword>
<evidence type="ECO:0000256" key="4">
    <source>
        <dbReference type="ARBA" id="ARBA00022737"/>
    </source>
</evidence>
<feature type="compositionally biased region" description="Basic and acidic residues" evidence="8">
    <location>
        <begin position="8"/>
        <end position="30"/>
    </location>
</feature>
<dbReference type="InterPro" id="IPR016643">
    <property type="entry name" value="26S_Psome_Rpn1"/>
</dbReference>
<feature type="region of interest" description="Disordered" evidence="8">
    <location>
        <begin position="973"/>
        <end position="1036"/>
    </location>
</feature>
<feature type="compositionally biased region" description="Polar residues" evidence="8">
    <location>
        <begin position="1027"/>
        <end position="1036"/>
    </location>
</feature>
<feature type="domain" description="RPN1 N-terminal" evidence="9">
    <location>
        <begin position="42"/>
        <end position="342"/>
    </location>
</feature>
<feature type="compositionally biased region" description="Low complexity" evidence="8">
    <location>
        <begin position="679"/>
        <end position="699"/>
    </location>
</feature>
<dbReference type="AlphaFoldDB" id="A0A9P1IMS8"/>
<dbReference type="Pfam" id="PF17781">
    <property type="entry name" value="RPN1_RPN2_N"/>
    <property type="match status" value="1"/>
</dbReference>
<proteinExistence type="inferred from homology"/>
<protein>
    <recommendedName>
        <fullName evidence="3 7">26S proteasome non-ATPase regulatory subunit 2</fullName>
    </recommendedName>
</protein>
<dbReference type="GO" id="GO:0042176">
    <property type="term" value="P:regulation of protein catabolic process"/>
    <property type="evidence" value="ECO:0007669"/>
    <property type="project" value="InterPro"/>
</dbReference>
<dbReference type="EMBL" id="CANHGI010000004">
    <property type="protein sequence ID" value="CAI5446916.1"/>
    <property type="molecule type" value="Genomic_DNA"/>
</dbReference>
<dbReference type="InterPro" id="IPR016024">
    <property type="entry name" value="ARM-type_fold"/>
</dbReference>
<organism evidence="11 12">
    <name type="scientific">Caenorhabditis angaria</name>
    <dbReference type="NCBI Taxonomy" id="860376"/>
    <lineage>
        <taxon>Eukaryota</taxon>
        <taxon>Metazoa</taxon>
        <taxon>Ecdysozoa</taxon>
        <taxon>Nematoda</taxon>
        <taxon>Chromadorea</taxon>
        <taxon>Rhabditida</taxon>
        <taxon>Rhabditina</taxon>
        <taxon>Rhabditomorpha</taxon>
        <taxon>Rhabditoidea</taxon>
        <taxon>Rhabditidae</taxon>
        <taxon>Peloderinae</taxon>
        <taxon>Caenorhabditis</taxon>
    </lineage>
</organism>
<name>A0A9P1IMS8_9PELO</name>
<dbReference type="Pfam" id="PF01851">
    <property type="entry name" value="PC_rep"/>
    <property type="match status" value="1"/>
</dbReference>
<feature type="region of interest" description="Disordered" evidence="8">
    <location>
        <begin position="1"/>
        <end position="36"/>
    </location>
</feature>
<dbReference type="Gene3D" id="1.25.10.10">
    <property type="entry name" value="Leucine-rich Repeat Variant"/>
    <property type="match status" value="1"/>
</dbReference>
<dbReference type="GO" id="GO:0005634">
    <property type="term" value="C:nucleus"/>
    <property type="evidence" value="ECO:0007669"/>
    <property type="project" value="TreeGrafter"/>
</dbReference>
<dbReference type="PANTHER" id="PTHR10943:SF1">
    <property type="entry name" value="26S PROTEASOME NON-ATPASE REGULATORY SUBUNIT 2"/>
    <property type="match status" value="1"/>
</dbReference>
<feature type="domain" description="26S proteasome non-ATPase regulatory subunit RPN1 C-terminal" evidence="10">
    <location>
        <begin position="914"/>
        <end position="967"/>
    </location>
</feature>
<reference evidence="11" key="1">
    <citation type="submission" date="2022-11" db="EMBL/GenBank/DDBJ databases">
        <authorList>
            <person name="Kikuchi T."/>
        </authorList>
    </citation>
    <scope>NUCLEOTIDE SEQUENCE</scope>
    <source>
        <strain evidence="11">PS1010</strain>
    </source>
</reference>
<evidence type="ECO:0000313" key="12">
    <source>
        <dbReference type="Proteomes" id="UP001152747"/>
    </source>
</evidence>
<dbReference type="InterPro" id="IPR040892">
    <property type="entry name" value="RPN1_N"/>
</dbReference>
<evidence type="ECO:0000313" key="11">
    <source>
        <dbReference type="EMBL" id="CAI5446916.1"/>
    </source>
</evidence>
<evidence type="ECO:0000259" key="9">
    <source>
        <dbReference type="Pfam" id="PF17781"/>
    </source>
</evidence>
<evidence type="ECO:0000256" key="6">
    <source>
        <dbReference type="ARBA" id="ARBA00046857"/>
    </source>
</evidence>
<dbReference type="PIRSF" id="PIRSF015965">
    <property type="entry name" value="26S_Psome_Rpn1"/>
    <property type="match status" value="1"/>
</dbReference>
<dbReference type="Proteomes" id="UP001152747">
    <property type="component" value="Unassembled WGS sequence"/>
</dbReference>
<evidence type="ECO:0000256" key="2">
    <source>
        <dbReference type="ARBA" id="ARBA00005460"/>
    </source>
</evidence>
<evidence type="ECO:0000256" key="5">
    <source>
        <dbReference type="ARBA" id="ARBA00022942"/>
    </source>
</evidence>
<evidence type="ECO:0000256" key="3">
    <source>
        <dbReference type="ARBA" id="ARBA00014928"/>
    </source>
</evidence>
<dbReference type="SUPFAM" id="SSF48371">
    <property type="entry name" value="ARM repeat"/>
    <property type="match status" value="1"/>
</dbReference>
<evidence type="ECO:0000256" key="1">
    <source>
        <dbReference type="ARBA" id="ARBA00004031"/>
    </source>
</evidence>
<gene>
    <name evidence="11" type="ORF">CAMP_LOCUS9553</name>
</gene>
<accession>A0A9P1IMS8</accession>
<keyword evidence="5 7" id="KW-0647">Proteasome</keyword>